<evidence type="ECO:0000256" key="1">
    <source>
        <dbReference type="ARBA" id="ARBA00009375"/>
    </source>
</evidence>
<sequence length="571" mass="63996">MADERSFTRWTKESLIKRVLKLESELDFLKSSLTASGQEVPVQQSPVAASAKSTPKKKKKEVDPSKYTTRFIALKIAYLGKNYSGFEYQASGKEPSIEEELWKALVKACLIFPERPHEVDFSICEYSKCGRTDRGVSAFGQVVGIRVRSNRPARKRKTPPTEVGDVAAAAANGEVAGTEPEKEGEWPVSTAEEEAPYPVADELPYCRILNRLLPPDIRAIAWCPVPPPGFSARFSCRERQYRYFFTQPAFAPVPSSIDRPPVEGALKEGWLDIEAMRQAAQAFVGEHDFRNFCKVDPNKQITNFVRRMFEVDVVEVRDVDSVLPYLGLPDFKPASMPDGQYPKVYSFNVRGTAFLWHQIRHMIAVLFLVGQGLEKPSIVSELLDVAENPRKPSYLMAEEVPLVLWDCIFPEEGDLEERRDALGWVYVGDDGAQNLHGSCGLAEDVWQYWRERKMDEILSNRLLDYVTSRTGGGASRKAVEPSPSSSADTNSKKKGQPSNQKLYQGGVAARSGGRYIPVMQKPLMPSVEEINDKFAQRKGFASSDAMRSVGNWRSAIRDMKEKGKADDAMEE</sequence>
<dbReference type="EMBL" id="SKBQ01000084">
    <property type="protein sequence ID" value="TPX07896.1"/>
    <property type="molecule type" value="Genomic_DNA"/>
</dbReference>
<dbReference type="GeneID" id="41977918"/>
<dbReference type="GO" id="GO:0005737">
    <property type="term" value="C:cytoplasm"/>
    <property type="evidence" value="ECO:0007669"/>
    <property type="project" value="TreeGrafter"/>
</dbReference>
<keyword evidence="3" id="KW-0413">Isomerase</keyword>
<evidence type="ECO:0000256" key="2">
    <source>
        <dbReference type="ARBA" id="ARBA00022694"/>
    </source>
</evidence>
<name>A0A507AMT1_9PEZI</name>
<feature type="region of interest" description="Disordered" evidence="4">
    <location>
        <begin position="37"/>
        <end position="62"/>
    </location>
</feature>
<dbReference type="PANTHER" id="PTHR11142">
    <property type="entry name" value="PSEUDOURIDYLATE SYNTHASE"/>
    <property type="match status" value="1"/>
</dbReference>
<dbReference type="Proteomes" id="UP000319257">
    <property type="component" value="Unassembled WGS sequence"/>
</dbReference>
<dbReference type="PANTHER" id="PTHR11142:SF5">
    <property type="entry name" value="TRNA PSEUDOURIDINE(38_39) SYNTHASE"/>
    <property type="match status" value="1"/>
</dbReference>
<dbReference type="GO" id="GO:0009982">
    <property type="term" value="F:pseudouridine synthase activity"/>
    <property type="evidence" value="ECO:0007669"/>
    <property type="project" value="InterPro"/>
</dbReference>
<comment type="caution">
    <text evidence="6">The sequence shown here is derived from an EMBL/GenBank/DDBJ whole genome shotgun (WGS) entry which is preliminary data.</text>
</comment>
<gene>
    <name evidence="6" type="ORF">E0L32_010471</name>
</gene>
<evidence type="ECO:0000259" key="5">
    <source>
        <dbReference type="Pfam" id="PF01416"/>
    </source>
</evidence>
<organism evidence="6 7">
    <name type="scientific">Thyridium curvatum</name>
    <dbReference type="NCBI Taxonomy" id="1093900"/>
    <lineage>
        <taxon>Eukaryota</taxon>
        <taxon>Fungi</taxon>
        <taxon>Dikarya</taxon>
        <taxon>Ascomycota</taxon>
        <taxon>Pezizomycotina</taxon>
        <taxon>Sordariomycetes</taxon>
        <taxon>Sordariomycetidae</taxon>
        <taxon>Thyridiales</taxon>
        <taxon>Thyridiaceae</taxon>
        <taxon>Thyridium</taxon>
    </lineage>
</organism>
<dbReference type="InterPro" id="IPR020095">
    <property type="entry name" value="PsdUridine_synth_TruA_C"/>
</dbReference>
<dbReference type="GO" id="GO:0031119">
    <property type="term" value="P:tRNA pseudouridine synthesis"/>
    <property type="evidence" value="ECO:0007669"/>
    <property type="project" value="TreeGrafter"/>
</dbReference>
<dbReference type="GO" id="GO:0005634">
    <property type="term" value="C:nucleus"/>
    <property type="evidence" value="ECO:0007669"/>
    <property type="project" value="TreeGrafter"/>
</dbReference>
<evidence type="ECO:0000256" key="3">
    <source>
        <dbReference type="ARBA" id="ARBA00023235"/>
    </source>
</evidence>
<dbReference type="InterPro" id="IPR020094">
    <property type="entry name" value="TruA/RsuA/RluB/E/F_N"/>
</dbReference>
<feature type="domain" description="Pseudouridine synthase I TruA alpha/beta" evidence="5">
    <location>
        <begin position="279"/>
        <end position="410"/>
    </location>
</feature>
<proteinExistence type="inferred from homology"/>
<dbReference type="Gene3D" id="3.30.70.660">
    <property type="entry name" value="Pseudouridine synthase I, catalytic domain, C-terminal subdomain"/>
    <property type="match status" value="1"/>
</dbReference>
<feature type="compositionally biased region" description="Low complexity" evidence="4">
    <location>
        <begin position="162"/>
        <end position="178"/>
    </location>
</feature>
<protein>
    <recommendedName>
        <fullName evidence="5">Pseudouridine synthase I TruA alpha/beta domain-containing protein</fullName>
    </recommendedName>
</protein>
<dbReference type="NCBIfam" id="TIGR00071">
    <property type="entry name" value="hisT_truA"/>
    <property type="match status" value="1"/>
</dbReference>
<dbReference type="InterPro" id="IPR020103">
    <property type="entry name" value="PsdUridine_synth_cat_dom_sf"/>
</dbReference>
<dbReference type="GO" id="GO:0003723">
    <property type="term" value="F:RNA binding"/>
    <property type="evidence" value="ECO:0007669"/>
    <property type="project" value="InterPro"/>
</dbReference>
<evidence type="ECO:0000313" key="7">
    <source>
        <dbReference type="Proteomes" id="UP000319257"/>
    </source>
</evidence>
<dbReference type="HAMAP" id="MF_00171">
    <property type="entry name" value="TruA"/>
    <property type="match status" value="1"/>
</dbReference>
<dbReference type="Pfam" id="PF01416">
    <property type="entry name" value="PseudoU_synth_1"/>
    <property type="match status" value="1"/>
</dbReference>
<dbReference type="OrthoDB" id="25767at2759"/>
<keyword evidence="7" id="KW-1185">Reference proteome</keyword>
<dbReference type="InterPro" id="IPR020097">
    <property type="entry name" value="PsdUridine_synth_TruA_a/b_dom"/>
</dbReference>
<dbReference type="AlphaFoldDB" id="A0A507AMT1"/>
<accession>A0A507AMT1</accession>
<evidence type="ECO:0000313" key="6">
    <source>
        <dbReference type="EMBL" id="TPX07896.1"/>
    </source>
</evidence>
<evidence type="ECO:0000256" key="4">
    <source>
        <dbReference type="SAM" id="MobiDB-lite"/>
    </source>
</evidence>
<reference evidence="6 7" key="1">
    <citation type="submission" date="2019-06" db="EMBL/GenBank/DDBJ databases">
        <title>Draft genome sequence of the filamentous fungus Phialemoniopsis curvata isolated from diesel fuel.</title>
        <authorList>
            <person name="Varaljay V.A."/>
            <person name="Lyon W.J."/>
            <person name="Crouch A.L."/>
            <person name="Drake C.E."/>
            <person name="Hollomon J.M."/>
            <person name="Nadeau L.J."/>
            <person name="Nunn H.S."/>
            <person name="Stevenson B.S."/>
            <person name="Bojanowski C.L."/>
            <person name="Crookes-Goodson W.J."/>
        </authorList>
    </citation>
    <scope>NUCLEOTIDE SEQUENCE [LARGE SCALE GENOMIC DNA]</scope>
    <source>
        <strain evidence="6 7">D216</strain>
    </source>
</reference>
<dbReference type="GO" id="GO:1990481">
    <property type="term" value="P:mRNA pseudouridine synthesis"/>
    <property type="evidence" value="ECO:0007669"/>
    <property type="project" value="TreeGrafter"/>
</dbReference>
<dbReference type="InParanoid" id="A0A507AMT1"/>
<feature type="region of interest" description="Disordered" evidence="4">
    <location>
        <begin position="150"/>
        <end position="192"/>
    </location>
</feature>
<keyword evidence="2" id="KW-0819">tRNA processing</keyword>
<comment type="similarity">
    <text evidence="1">Belongs to the tRNA pseudouridine synthase TruA family.</text>
</comment>
<dbReference type="FunCoup" id="A0A507AMT1">
    <property type="interactions" value="696"/>
</dbReference>
<dbReference type="InterPro" id="IPR001406">
    <property type="entry name" value="PsdUridine_synth_TruA"/>
</dbReference>
<dbReference type="InterPro" id="IPR041707">
    <property type="entry name" value="Pus3-like"/>
</dbReference>
<dbReference type="SUPFAM" id="SSF55120">
    <property type="entry name" value="Pseudouridine synthase"/>
    <property type="match status" value="1"/>
</dbReference>
<dbReference type="CDD" id="cd02569">
    <property type="entry name" value="PseudoU_synth_ScPus3"/>
    <property type="match status" value="1"/>
</dbReference>
<dbReference type="STRING" id="1093900.A0A507AMT1"/>
<feature type="region of interest" description="Disordered" evidence="4">
    <location>
        <begin position="469"/>
        <end position="503"/>
    </location>
</feature>
<dbReference type="RefSeq" id="XP_030989607.1">
    <property type="nucleotide sequence ID" value="XM_031133092.1"/>
</dbReference>
<dbReference type="Gene3D" id="3.30.70.580">
    <property type="entry name" value="Pseudouridine synthase I, catalytic domain, N-terminal subdomain"/>
    <property type="match status" value="1"/>
</dbReference>